<feature type="domain" description="DUF577" evidence="1">
    <location>
        <begin position="993"/>
        <end position="1169"/>
    </location>
</feature>
<dbReference type="PANTHER" id="PTHR31861:SF16">
    <property type="entry name" value="DUF577 DOMAIN-CONTAINING PROTEIN-RELATED"/>
    <property type="match status" value="1"/>
</dbReference>
<dbReference type="EMBL" id="JADBGQ010000004">
    <property type="protein sequence ID" value="KAG5400188.1"/>
    <property type="molecule type" value="Genomic_DNA"/>
</dbReference>
<dbReference type="Pfam" id="PF04510">
    <property type="entry name" value="DUF577"/>
    <property type="match status" value="4"/>
</dbReference>
<protein>
    <recommendedName>
        <fullName evidence="1">DUF577 domain-containing protein</fullName>
    </recommendedName>
</protein>
<dbReference type="InterPro" id="IPR007598">
    <property type="entry name" value="DUF577"/>
</dbReference>
<feature type="domain" description="DUF577" evidence="1">
    <location>
        <begin position="725"/>
        <end position="892"/>
    </location>
</feature>
<accession>A0ABQ7MN76</accession>
<organism evidence="2 3">
    <name type="scientific">Brassica rapa subsp. trilocularis</name>
    <dbReference type="NCBI Taxonomy" id="1813537"/>
    <lineage>
        <taxon>Eukaryota</taxon>
        <taxon>Viridiplantae</taxon>
        <taxon>Streptophyta</taxon>
        <taxon>Embryophyta</taxon>
        <taxon>Tracheophyta</taxon>
        <taxon>Spermatophyta</taxon>
        <taxon>Magnoliopsida</taxon>
        <taxon>eudicotyledons</taxon>
        <taxon>Gunneridae</taxon>
        <taxon>Pentapetalae</taxon>
        <taxon>rosids</taxon>
        <taxon>malvids</taxon>
        <taxon>Brassicales</taxon>
        <taxon>Brassicaceae</taxon>
        <taxon>Brassiceae</taxon>
        <taxon>Brassica</taxon>
    </lineage>
</organism>
<dbReference type="SUPFAM" id="SSF48371">
    <property type="entry name" value="ARM repeat"/>
    <property type="match status" value="1"/>
</dbReference>
<sequence>MGRVMAEPPNLMLQARELLATPSHELLESLVNHLSTRQETTEYQTAMALFKFCTVNFANSLTLKLLQMYRSSSDTLLRSKSIVVLSQTLAAYKSRRFELSLVALREIKPLVISCLRMQETEIKLFRRIVSFVAHDVVMLDNGGWDELSDCIVELSSAQPLKALHVFVDLPPVYGRFIYSCFGKIAERAEKVLLMPDQDRVEDWSLGLQAVVKLGIQVLDFELRFDMVKGLLTLLVKAASDLVDKGMEEFLLRGLADLEMFLSRDKKLYNYNKEQCDFVSCFLYKIKDLGPLTKQATGKIHRLVKSTPSLVVQKQQGHAACSEREWLDRLNNLQPLEMLKVFASTDVEERFRELAIRRLNVVLSDRVSREKSADMKELQPLLISCLSSKERISESMFKILGEVVYHVAFEMTNFHFETWYDLSDCIASTSETEFERAVYIFQCLTMWLDDEFMVPIVKFLLPEINKRLNPPREVLVDNSCWVLAFLGAFCVIIQLVEMETSAVEEIADKMVDSVRELVERKMEVGLVRRAFRDLESIVKIQKDWFGDNEYKLTKSLLLRLYVIKGMTMDSKMVLWRINVFVERGMADLAEVEPDGGVGGVTVEVDVDTGVEVVVVMGTKVVVDTEVDTFGNFVDETSDVLAIPSHQGLESVVTHLFFMAQETTEYQTANALFNFLTLYFANCLTLKLLHMYRSSSIGVHRSHLIYLLFETLQDYKNRRFELSLVALNEIKPLLVSCLRMQEPEIINLRRIVSFIAHDVMILDNGGWDELSECIYEISSHDPLKALHVFVDLPPVYERFVHNCGGMVVEKAEKVLLVPYQDRVDDWSLGLQAVVKLGIQVLDSEMKVDMVKRLLALLVKAASDLVAKGMEEFLVRGLADLERFLEREKRLYNYNKDQCEFVSCFLFKIKDLGPLTYEATERIHRMVKSTPSRVHGACSEGEWFDRLNNLPPLEILRIFASTDVEERFRDMAIRRLNVVLSDYVSREEESTDAPLLRELQPLLISCLWEKEGITESMFRVLGEVVYHVAFEMMTSHVELWDDLGYYITSHIETDFQRAVYVFQCLTMWLHEEFIDPIVEHLLPEINKRLNPPSDVLVDSSCCWVLAFLGAFCAISQLVAMKDYAETVMEMADKMVDSVRELVERKLEVGFVRRAFRDFEIIVKKQMEWFRMNEYKLTKSLLLRLYVIKGMTMDSKMVLWRINVFVERGMADHLAA</sequence>
<gene>
    <name evidence="2" type="primary">A04p014110.1_BraROA</name>
    <name evidence="2" type="ORF">IGI04_014795</name>
</gene>
<reference evidence="2 3" key="1">
    <citation type="submission" date="2021-03" db="EMBL/GenBank/DDBJ databases">
        <authorList>
            <person name="King G.J."/>
            <person name="Bancroft I."/>
            <person name="Baten A."/>
            <person name="Bloomfield J."/>
            <person name="Borpatragohain P."/>
            <person name="He Z."/>
            <person name="Irish N."/>
            <person name="Irwin J."/>
            <person name="Liu K."/>
            <person name="Mauleon R.P."/>
            <person name="Moore J."/>
            <person name="Morris R."/>
            <person name="Ostergaard L."/>
            <person name="Wang B."/>
            <person name="Wells R."/>
        </authorList>
    </citation>
    <scope>NUCLEOTIDE SEQUENCE [LARGE SCALE GENOMIC DNA]</scope>
    <source>
        <strain evidence="2">R-o-18</strain>
        <tissue evidence="2">Leaf</tissue>
    </source>
</reference>
<feature type="domain" description="DUF577" evidence="1">
    <location>
        <begin position="104"/>
        <end position="271"/>
    </location>
</feature>
<keyword evidence="3" id="KW-1185">Reference proteome</keyword>
<dbReference type="Proteomes" id="UP000823674">
    <property type="component" value="Chromosome A04"/>
</dbReference>
<dbReference type="InterPro" id="IPR016024">
    <property type="entry name" value="ARM-type_fold"/>
</dbReference>
<name>A0ABQ7MN76_BRACM</name>
<comment type="caution">
    <text evidence="2">The sequence shown here is derived from an EMBL/GenBank/DDBJ whole genome shotgun (WGS) entry which is preliminary data.</text>
</comment>
<feature type="domain" description="DUF577" evidence="1">
    <location>
        <begin position="374"/>
        <end position="545"/>
    </location>
</feature>
<evidence type="ECO:0000313" key="2">
    <source>
        <dbReference type="EMBL" id="KAG5400188.1"/>
    </source>
</evidence>
<proteinExistence type="predicted"/>
<evidence type="ECO:0000313" key="3">
    <source>
        <dbReference type="Proteomes" id="UP000823674"/>
    </source>
</evidence>
<evidence type="ECO:0000259" key="1">
    <source>
        <dbReference type="Pfam" id="PF04510"/>
    </source>
</evidence>
<dbReference type="PANTHER" id="PTHR31861">
    <property type="entry name" value="OS10G0507500 PROTEIN"/>
    <property type="match status" value="1"/>
</dbReference>